<dbReference type="GO" id="GO:0070161">
    <property type="term" value="C:anchoring junction"/>
    <property type="evidence" value="ECO:0007669"/>
    <property type="project" value="UniProtKB-SubCell"/>
</dbReference>
<dbReference type="FunFam" id="2.60.120.200:FF:000022">
    <property type="entry name" value="receptor-type tyrosine-protein phosphatase U isoform X2"/>
    <property type="match status" value="1"/>
</dbReference>
<dbReference type="CDD" id="cd00063">
    <property type="entry name" value="FN3"/>
    <property type="match status" value="3"/>
</dbReference>
<evidence type="ECO:0000256" key="16">
    <source>
        <dbReference type="ARBA" id="ARBA00023157"/>
    </source>
</evidence>
<protein>
    <recommendedName>
        <fullName evidence="23">Receptor-type tyrosine-protein phosphatase U</fullName>
        <ecNumber evidence="4">3.1.3.48</ecNumber>
    </recommendedName>
    <alternativeName>
        <fullName evidence="24">Pancreatic carcinoma phosphatase 2</fullName>
    </alternativeName>
    <alternativeName>
        <fullName evidence="25">Receptor-type protein-tyrosine phosphatase psi</fullName>
    </alternativeName>
</protein>
<evidence type="ECO:0000259" key="31">
    <source>
        <dbReference type="PROSITE" id="PS50060"/>
    </source>
</evidence>
<dbReference type="InterPro" id="IPR003595">
    <property type="entry name" value="Tyr_Pase_cat"/>
</dbReference>
<feature type="domain" description="Tyrosine specific protein phosphatases" evidence="30">
    <location>
        <begin position="1043"/>
        <end position="1110"/>
    </location>
</feature>
<dbReference type="InterPro" id="IPR000387">
    <property type="entry name" value="Tyr_Pase_dom"/>
</dbReference>
<dbReference type="FunFam" id="3.90.190.10:FF:000014">
    <property type="entry name" value="receptor-type tyrosine-protein phosphatase U isoform X2"/>
    <property type="match status" value="1"/>
</dbReference>
<dbReference type="Gene3D" id="2.60.40.10">
    <property type="entry name" value="Immunoglobulins"/>
    <property type="match status" value="4"/>
</dbReference>
<feature type="domain" description="MAM" evidence="31">
    <location>
        <begin position="25"/>
        <end position="188"/>
    </location>
</feature>
<evidence type="ECO:0000256" key="21">
    <source>
        <dbReference type="ARBA" id="ARBA00054617"/>
    </source>
</evidence>
<evidence type="ECO:0000256" key="6">
    <source>
        <dbReference type="ARBA" id="ARBA00022692"/>
    </source>
</evidence>
<evidence type="ECO:0000256" key="14">
    <source>
        <dbReference type="ARBA" id="ARBA00022989"/>
    </source>
</evidence>
<evidence type="ECO:0000313" key="33">
    <source>
        <dbReference type="Ensembl" id="ENSUMAP00000014790"/>
    </source>
</evidence>
<dbReference type="SUPFAM" id="SSF49899">
    <property type="entry name" value="Concanavalin A-like lectins/glucanases"/>
    <property type="match status" value="1"/>
</dbReference>
<feature type="domain" description="Fibronectin type-III" evidence="32">
    <location>
        <begin position="288"/>
        <end position="383"/>
    </location>
</feature>
<dbReference type="PRINTS" id="PR00700">
    <property type="entry name" value="PRTYPHPHTASE"/>
</dbReference>
<dbReference type="SUPFAM" id="SSF48726">
    <property type="entry name" value="Immunoglobulin"/>
    <property type="match status" value="1"/>
</dbReference>
<evidence type="ECO:0000256" key="26">
    <source>
        <dbReference type="SAM" id="MobiDB-lite"/>
    </source>
</evidence>
<keyword evidence="9" id="KW-0221">Differentiation</keyword>
<keyword evidence="12" id="KW-0904">Protein phosphatase</keyword>
<evidence type="ECO:0000256" key="28">
    <source>
        <dbReference type="SAM" id="SignalP"/>
    </source>
</evidence>
<evidence type="ECO:0000256" key="2">
    <source>
        <dbReference type="ARBA" id="ARBA00004282"/>
    </source>
</evidence>
<evidence type="ECO:0000256" key="5">
    <source>
        <dbReference type="ARBA" id="ARBA00022475"/>
    </source>
</evidence>
<proteinExistence type="inferred from homology"/>
<evidence type="ECO:0000256" key="27">
    <source>
        <dbReference type="SAM" id="Phobius"/>
    </source>
</evidence>
<keyword evidence="7 28" id="KW-0732">Signal</keyword>
<dbReference type="EC" id="3.1.3.48" evidence="4"/>
<dbReference type="InterPro" id="IPR016130">
    <property type="entry name" value="Tyr_Pase_AS"/>
</dbReference>
<evidence type="ECO:0000256" key="13">
    <source>
        <dbReference type="ARBA" id="ARBA00022949"/>
    </source>
</evidence>
<feature type="region of interest" description="Disordered" evidence="26">
    <location>
        <begin position="810"/>
        <end position="846"/>
    </location>
</feature>
<evidence type="ECO:0000256" key="23">
    <source>
        <dbReference type="ARBA" id="ARBA00073602"/>
    </source>
</evidence>
<dbReference type="InterPro" id="IPR051622">
    <property type="entry name" value="R-tyr_protein_phosphatases"/>
</dbReference>
<dbReference type="Pfam" id="PF00102">
    <property type="entry name" value="Y_phosphatase"/>
    <property type="match status" value="2"/>
</dbReference>
<dbReference type="FunFam" id="3.90.190.10:FF:000003">
    <property type="entry name" value="receptor-type tyrosine-protein phosphatase kappa isoform X1"/>
    <property type="match status" value="1"/>
</dbReference>
<dbReference type="Ensembl" id="ENSUMAT00000017530.1">
    <property type="protein sequence ID" value="ENSUMAP00000014790.1"/>
    <property type="gene ID" value="ENSUMAG00000009390.1"/>
</dbReference>
<dbReference type="SMART" id="SM00194">
    <property type="entry name" value="PTPc"/>
    <property type="match status" value="2"/>
</dbReference>
<dbReference type="SMART" id="SM00409">
    <property type="entry name" value="IG"/>
    <property type="match status" value="1"/>
</dbReference>
<evidence type="ECO:0000256" key="22">
    <source>
        <dbReference type="ARBA" id="ARBA00063907"/>
    </source>
</evidence>
<evidence type="ECO:0000256" key="24">
    <source>
        <dbReference type="ARBA" id="ARBA00076349"/>
    </source>
</evidence>
<dbReference type="PANTHER" id="PTHR24051:SF10">
    <property type="entry name" value="RECEPTOR-TYPE TYROSINE-PROTEIN PHOSPHATASE U-RELATED"/>
    <property type="match status" value="1"/>
</dbReference>
<feature type="signal peptide" evidence="28">
    <location>
        <begin position="1"/>
        <end position="18"/>
    </location>
</feature>
<dbReference type="InterPro" id="IPR057598">
    <property type="entry name" value="Fn3_PTPRU"/>
</dbReference>
<dbReference type="InterPro" id="IPR036116">
    <property type="entry name" value="FN3_sf"/>
</dbReference>
<evidence type="ECO:0000256" key="7">
    <source>
        <dbReference type="ARBA" id="ARBA00022729"/>
    </source>
</evidence>
<evidence type="ECO:0000256" key="18">
    <source>
        <dbReference type="ARBA" id="ARBA00023180"/>
    </source>
</evidence>
<evidence type="ECO:0000256" key="17">
    <source>
        <dbReference type="ARBA" id="ARBA00023170"/>
    </source>
</evidence>
<dbReference type="SMART" id="SM00060">
    <property type="entry name" value="FN3"/>
    <property type="match status" value="3"/>
</dbReference>
<dbReference type="PRINTS" id="PR00020">
    <property type="entry name" value="MAMDOMAIN"/>
</dbReference>
<dbReference type="PROSITE" id="PS50055">
    <property type="entry name" value="TYR_PHOSPHATASE_PTP"/>
    <property type="match status" value="2"/>
</dbReference>
<evidence type="ECO:0000256" key="4">
    <source>
        <dbReference type="ARBA" id="ARBA00013064"/>
    </source>
</evidence>
<keyword evidence="5" id="KW-1003">Cell membrane</keyword>
<dbReference type="InterPro" id="IPR013783">
    <property type="entry name" value="Ig-like_fold"/>
</dbReference>
<dbReference type="InterPro" id="IPR003961">
    <property type="entry name" value="FN3_dom"/>
</dbReference>
<keyword evidence="6 27" id="KW-0812">Transmembrane</keyword>
<dbReference type="GO" id="GO:0005886">
    <property type="term" value="C:plasma membrane"/>
    <property type="evidence" value="ECO:0007669"/>
    <property type="project" value="UniProtKB-SubCell"/>
</dbReference>
<dbReference type="GO" id="GO:0004725">
    <property type="term" value="F:protein tyrosine phosphatase activity"/>
    <property type="evidence" value="ECO:0007669"/>
    <property type="project" value="UniProtKB-EC"/>
</dbReference>
<evidence type="ECO:0000256" key="15">
    <source>
        <dbReference type="ARBA" id="ARBA00023136"/>
    </source>
</evidence>
<reference evidence="33" key="1">
    <citation type="submission" date="2019-03" db="UniProtKB">
        <authorList>
            <consortium name="Ensembl"/>
        </authorList>
    </citation>
    <scope>IDENTIFICATION</scope>
</reference>
<dbReference type="SMART" id="SM00404">
    <property type="entry name" value="PTPc_motif"/>
    <property type="match status" value="2"/>
</dbReference>
<dbReference type="SUPFAM" id="SSF49265">
    <property type="entry name" value="Fibronectin type III"/>
    <property type="match status" value="2"/>
</dbReference>
<gene>
    <name evidence="33" type="primary">PTPRU</name>
</gene>
<dbReference type="InterPro" id="IPR029021">
    <property type="entry name" value="Prot-tyrosine_phosphatase-like"/>
</dbReference>
<sequence length="1401" mass="156852">MVRAQALVLALTFQLCAPETETPAAGCTFEEVSDPAVPCEYSQAQYDDFQWEEVHVHPGTRSPADLPHGSYLMVNASQHAPGQRAHVIFQSLSENDTHCVQFSYFLYSRDGHSPGTLGIYVRVNGGPLGSAVWNMSGSHGRQWHQAELAVSTFWPNEYQVLFEALISPDRRGYMGLDDVLLLSYPCAKAPHFSRLGDVEVNAGQNASFQCMAAGRAAEAERFLLQRQSGALVPAAGVRHISHRRFLATFVLASVSRSEQDLYRCVSQAPRGAGGSNFAELIVKEPPTPIAPPQLLRAGPTYLIIQLNTNSIIGDGPIVRKEIEYRMSRGPWAEVHAVSLQTYKLWHLDPDTEYEISVLLTRPGDGGTGRPGPPLISRTKCAEPMRAPKGLAFAEIQARQLTLQWEPLGYNVTRCHTYAVSLCYHYTLGSSHNQTVRECVKMERGISRYTIKDLLPYQNVHVRLILTNPEGRKEGKEVTFQTDEDVPGGIAAESLTFTPLEDMIFLKWEEPQEPNGLITQYEISYQSIESSDPAVNVPGPRRTISKLRNETYHVFSNLHPGTTYLFSVRARTGKGFGQAALTEITTNISAPSFDYADMPSPLGESENTITVLLRPAQGRGAPISVYQVIVEEERGRRLRREPGSQDCFPVPLTFDAALARGLTYRGFWNPPLEPRKSYLIYFQAASHLKGVVPVSPLTLCPALFSPAACKESKRPLEVSQRSEEMGLILGICAGGLAVLILLLGAIIIIIRKGRDHYAYSYYPKPVNMTKATVNYRQEKTHMMSAVDRSFTDQSTLQEDERLGLSFMDTHGYSPRGDQRSGGVTEASSLLGGSPRRPCGRKGSPYHTGQLHPAVRVADLLQHISQMKTAEGYGFKQEYESFFEGWDATKKKDKVKGSRQEPMPAYDRHRVKLPPMMGGPDADYINANYIDGYHRSNHFIATQGPKPEMVYDFWRMVWQEHCSSIVMITKLVEVGRVKCSRYWPEDSDMYGDIKITLVKTETLAEYVVRTFALERRGYSARHEVRQFHFTAWPEHGVPYHATGLLAFIRRVKASTPPDAGPVVIHCSAGTGRTGCYIVLDVMLDMAECEGVVDIYNCVKTLCSRRVNMIQTEVGDAALPPCPLRDLGPSWRNSKLVECTLNSVTPPLDVEECSIALLPRNRDKNRSMDVLPPDRCLPFLISTDGDPNNYINAALTDSYTRSAAFIVTLHPLQSTTPDFWRLVYDYGCTSIVMLNQLHQSNTTWPCLQYWPEPGRQQYGLMEVEFVSGSVDEDLVARVFRVQNISRLQEGHLLVRHFQFLRWSAYRDTPDSKKAFLHLLAEVDKWQAESGDGRTVVHCLNGGGRSGTFCACATVLEMIRCHSLVDVFFAAKTLRNYKPNMVETLDQYHFCYDVVLEYLEGLESR</sequence>
<keyword evidence="16" id="KW-1015">Disulfide bond</keyword>
<keyword evidence="18" id="KW-0325">Glycoprotein</keyword>
<comment type="subunit">
    <text evidence="22">Forms homooligomeric complexes which mediate cell homotypic adhesion. Interacts (via the cytoplasmic juxtamembrane domain) with CTNNB1; may mediate interaction with the cadherin/catenin adhesion complex. Interacts with KIT. May interact with AP3B1.</text>
</comment>
<evidence type="ECO:0000256" key="20">
    <source>
        <dbReference type="ARBA" id="ARBA00051722"/>
    </source>
</evidence>
<dbReference type="PROSITE" id="PS50060">
    <property type="entry name" value="MAM_2"/>
    <property type="match status" value="1"/>
</dbReference>
<dbReference type="Pfam" id="PF23144">
    <property type="entry name" value="Fn3_PTPRU"/>
    <property type="match status" value="2"/>
</dbReference>
<dbReference type="InterPro" id="IPR003599">
    <property type="entry name" value="Ig_sub"/>
</dbReference>
<dbReference type="Gene3D" id="3.90.190.10">
    <property type="entry name" value="Protein tyrosine phosphatase superfamily"/>
    <property type="match status" value="2"/>
</dbReference>
<feature type="domain" description="Tyrosine specific protein phosphatases" evidence="30">
    <location>
        <begin position="1310"/>
        <end position="1385"/>
    </location>
</feature>
<dbReference type="InterPro" id="IPR000998">
    <property type="entry name" value="MAM_dom"/>
</dbReference>
<accession>A0A452U242</accession>
<comment type="subcellular location">
    <subcellularLocation>
        <location evidence="2">Cell junction</location>
    </subcellularLocation>
    <subcellularLocation>
        <location evidence="1">Cell membrane</location>
        <topology evidence="1">Single-pass type I membrane protein</topology>
    </subcellularLocation>
</comment>
<evidence type="ECO:0000256" key="19">
    <source>
        <dbReference type="ARBA" id="ARBA00023319"/>
    </source>
</evidence>
<name>A0A452U242_URSMA</name>
<dbReference type="InterPro" id="IPR036179">
    <property type="entry name" value="Ig-like_dom_sf"/>
</dbReference>
<evidence type="ECO:0000259" key="32">
    <source>
        <dbReference type="PROSITE" id="PS50853"/>
    </source>
</evidence>
<dbReference type="InterPro" id="IPR000242">
    <property type="entry name" value="PTP_cat"/>
</dbReference>
<dbReference type="CDD" id="cd14637">
    <property type="entry name" value="R-PTPc-U-2"/>
    <property type="match status" value="1"/>
</dbReference>
<dbReference type="GO" id="GO:0030154">
    <property type="term" value="P:cell differentiation"/>
    <property type="evidence" value="ECO:0007669"/>
    <property type="project" value="UniProtKB-KW"/>
</dbReference>
<dbReference type="Pfam" id="PF00629">
    <property type="entry name" value="MAM"/>
    <property type="match status" value="1"/>
</dbReference>
<dbReference type="FunFam" id="2.60.40.10:FF:000048">
    <property type="entry name" value="receptor-type tyrosine-protein phosphatase U isoform X1"/>
    <property type="match status" value="1"/>
</dbReference>
<keyword evidence="8" id="KW-0677">Repeat</keyword>
<dbReference type="GO" id="GO:0007155">
    <property type="term" value="P:cell adhesion"/>
    <property type="evidence" value="ECO:0007669"/>
    <property type="project" value="UniProtKB-KW"/>
</dbReference>
<dbReference type="PROSITE" id="PS50853">
    <property type="entry name" value="FN3"/>
    <property type="match status" value="3"/>
</dbReference>
<dbReference type="GeneTree" id="ENSGT00940000157151"/>
<feature type="domain" description="Fibronectin type-III" evidence="32">
    <location>
        <begin position="485"/>
        <end position="591"/>
    </location>
</feature>
<evidence type="ECO:0000256" key="12">
    <source>
        <dbReference type="ARBA" id="ARBA00022912"/>
    </source>
</evidence>
<evidence type="ECO:0000256" key="1">
    <source>
        <dbReference type="ARBA" id="ARBA00004251"/>
    </source>
</evidence>
<evidence type="ECO:0000259" key="29">
    <source>
        <dbReference type="PROSITE" id="PS50055"/>
    </source>
</evidence>
<dbReference type="PROSITE" id="PS00740">
    <property type="entry name" value="MAM_1"/>
    <property type="match status" value="1"/>
</dbReference>
<evidence type="ECO:0000256" key="25">
    <source>
        <dbReference type="ARBA" id="ARBA00083361"/>
    </source>
</evidence>
<keyword evidence="13" id="KW-0965">Cell junction</keyword>
<feature type="domain" description="Tyrosine-protein phosphatase" evidence="29">
    <location>
        <begin position="1138"/>
        <end position="1394"/>
    </location>
</feature>
<evidence type="ECO:0000256" key="11">
    <source>
        <dbReference type="ARBA" id="ARBA00022889"/>
    </source>
</evidence>
<dbReference type="FunFam" id="2.60.40.10:FF:000025">
    <property type="entry name" value="receptor-type tyrosine-protein phosphatase U isoform X2"/>
    <property type="match status" value="1"/>
</dbReference>
<feature type="domain" description="Fibronectin type-III" evidence="32">
    <location>
        <begin position="386"/>
        <end position="484"/>
    </location>
</feature>
<dbReference type="FunFam" id="2.60.40.10:FF:000019">
    <property type="entry name" value="receptor-type tyrosine-protein phosphatase kappa isoform X2"/>
    <property type="match status" value="1"/>
</dbReference>
<evidence type="ECO:0000256" key="9">
    <source>
        <dbReference type="ARBA" id="ARBA00022782"/>
    </source>
</evidence>
<dbReference type="SUPFAM" id="SSF52799">
    <property type="entry name" value="(Phosphotyrosine protein) phosphatases II"/>
    <property type="match status" value="2"/>
</dbReference>
<dbReference type="SMART" id="SM00137">
    <property type="entry name" value="MAM"/>
    <property type="match status" value="1"/>
</dbReference>
<evidence type="ECO:0000256" key="10">
    <source>
        <dbReference type="ARBA" id="ARBA00022801"/>
    </source>
</evidence>
<dbReference type="PROSITE" id="PS00383">
    <property type="entry name" value="TYR_PHOSPHATASE_1"/>
    <property type="match status" value="2"/>
</dbReference>
<feature type="transmembrane region" description="Helical" evidence="27">
    <location>
        <begin position="724"/>
        <end position="749"/>
    </location>
</feature>
<keyword evidence="14 27" id="KW-1133">Transmembrane helix</keyword>
<keyword evidence="10" id="KW-0378">Hydrolase</keyword>
<keyword evidence="17" id="KW-0675">Receptor</keyword>
<dbReference type="Pfam" id="PF00041">
    <property type="entry name" value="fn3"/>
    <property type="match status" value="1"/>
</dbReference>
<dbReference type="CDD" id="cd06263">
    <property type="entry name" value="MAM"/>
    <property type="match status" value="1"/>
</dbReference>
<dbReference type="PROSITE" id="PS50056">
    <property type="entry name" value="TYR_PHOSPHATASE_2"/>
    <property type="match status" value="2"/>
</dbReference>
<dbReference type="GO" id="GO:0008013">
    <property type="term" value="F:beta-catenin binding"/>
    <property type="evidence" value="ECO:0007669"/>
    <property type="project" value="UniProtKB-ARBA"/>
</dbReference>
<feature type="domain" description="Tyrosine-protein phosphatase" evidence="29">
    <location>
        <begin position="896"/>
        <end position="1110"/>
    </location>
</feature>
<keyword evidence="11" id="KW-0130">Cell adhesion</keyword>
<dbReference type="FunFam" id="2.60.40.10:FF:000009">
    <property type="entry name" value="receptor-type tyrosine-protein phosphatase U isoform X1"/>
    <property type="match status" value="1"/>
</dbReference>
<keyword evidence="19" id="KW-0393">Immunoglobulin domain</keyword>
<feature type="chain" id="PRO_5019513390" description="Receptor-type tyrosine-protein phosphatase U" evidence="28">
    <location>
        <begin position="19"/>
        <end position="1401"/>
    </location>
</feature>
<comment type="similarity">
    <text evidence="3">Belongs to the protein-tyrosine phosphatase family. Receptor class 2B subfamily.</text>
</comment>
<comment type="function">
    <text evidence="21">Tyrosine-protein phosphatase which dephosphorylates CTNNB1. Regulates CTNNB1 function both in cell adhesion and signaling. May function in cell proliferation and migration and play a role in the maintenance of epithelial integrity. May play a role in megakaryocytopoiesis.</text>
</comment>
<dbReference type="PANTHER" id="PTHR24051">
    <property type="entry name" value="SUSHI DOMAIN-CONTAINING PROTEIN 1"/>
    <property type="match status" value="1"/>
</dbReference>
<dbReference type="Gene3D" id="2.60.120.200">
    <property type="match status" value="1"/>
</dbReference>
<evidence type="ECO:0000256" key="3">
    <source>
        <dbReference type="ARBA" id="ARBA00006396"/>
    </source>
</evidence>
<evidence type="ECO:0000259" key="30">
    <source>
        <dbReference type="PROSITE" id="PS50056"/>
    </source>
</evidence>
<organism evidence="33">
    <name type="scientific">Ursus maritimus</name>
    <name type="common">Polar bear</name>
    <name type="synonym">Thalarctos maritimus</name>
    <dbReference type="NCBI Taxonomy" id="29073"/>
    <lineage>
        <taxon>Eukaryota</taxon>
        <taxon>Metazoa</taxon>
        <taxon>Chordata</taxon>
        <taxon>Craniata</taxon>
        <taxon>Vertebrata</taxon>
        <taxon>Euteleostomi</taxon>
        <taxon>Mammalia</taxon>
        <taxon>Eutheria</taxon>
        <taxon>Laurasiatheria</taxon>
        <taxon>Carnivora</taxon>
        <taxon>Caniformia</taxon>
        <taxon>Ursidae</taxon>
        <taxon>Ursus</taxon>
    </lineage>
</organism>
<keyword evidence="15 27" id="KW-0472">Membrane</keyword>
<comment type="catalytic activity">
    <reaction evidence="20">
        <text>O-phospho-L-tyrosyl-[protein] + H2O = L-tyrosyl-[protein] + phosphate</text>
        <dbReference type="Rhea" id="RHEA:10684"/>
        <dbReference type="Rhea" id="RHEA-COMP:10136"/>
        <dbReference type="Rhea" id="RHEA-COMP:20101"/>
        <dbReference type="ChEBI" id="CHEBI:15377"/>
        <dbReference type="ChEBI" id="CHEBI:43474"/>
        <dbReference type="ChEBI" id="CHEBI:46858"/>
        <dbReference type="ChEBI" id="CHEBI:61978"/>
        <dbReference type="EC" id="3.1.3.48"/>
    </reaction>
</comment>
<evidence type="ECO:0000256" key="8">
    <source>
        <dbReference type="ARBA" id="ARBA00022737"/>
    </source>
</evidence>
<dbReference type="InterPro" id="IPR013320">
    <property type="entry name" value="ConA-like_dom_sf"/>
</dbReference>